<reference evidence="1 2" key="1">
    <citation type="journal article" date="2007" name="Virology">
        <title>Sequence and annotation of the 314-kb MT325 and the 321-kb FR483 viruses that infect Chlorella Pbi.</title>
        <authorList>
            <person name="Fitzgerald L.A."/>
            <person name="Graves M.V."/>
            <person name="Li X."/>
            <person name="Feldblyum T."/>
            <person name="Hartigan J."/>
            <person name="Van Etten J.L."/>
        </authorList>
    </citation>
    <scope>NUCLEOTIDE SEQUENCE [LARGE SCALE GENOMIC DNA]</scope>
    <source>
        <strain evidence="1 2">FR483</strain>
    </source>
</reference>
<organism evidence="1 2">
    <name type="scientific">Paramecium bursaria Chlorella virus FR483</name>
    <name type="common">PBCV-FR483</name>
    <dbReference type="NCBI Taxonomy" id="399781"/>
    <lineage>
        <taxon>Viruses</taxon>
        <taxon>Varidnaviria</taxon>
        <taxon>Bamfordvirae</taxon>
        <taxon>Nucleocytoviricota</taxon>
        <taxon>Megaviricetes</taxon>
        <taxon>Algavirales</taxon>
        <taxon>Phycodnaviridae</taxon>
        <taxon>Chlorovirus</taxon>
        <taxon>Chlorovirus conductrix</taxon>
        <taxon>Paramecium bursaria Chlorella virus A1</taxon>
    </lineage>
</organism>
<dbReference type="GeneID" id="5364333"/>
<dbReference type="KEGG" id="vg:5364333"/>
<sequence>MPTCLSRKYNLMILCIIKKSMILEDLEKTIRLVGYRYQPDLHGRHVNNIYKGVATVTSKRANHGSPSIEELDKKLATKLLVLNSPKNRRKYELMVKNKASFIFRKSLDEAWTESHKEISWAFVLYTIRGALDRLARLFDSRETIGVGAGIQYPMCFVKNPVSDRPANLRGQKPTEGQIKDLERKRKLWTESHKQLTILCTHMYEVLYSLEACERGIMYWRRFGGKINDIIFIQNVVRYFKDNCSHIIEQCPKKKQNIKHINTRKELHICTTLDRMRTGDFNKVILCLLKSRTRLPETRASYLSQINETNKLLELL</sequence>
<organismHost>
    <name type="scientific">Paramecium bursaria</name>
    <dbReference type="NCBI Taxonomy" id="74790"/>
</organismHost>
<evidence type="ECO:0000313" key="1">
    <source>
        <dbReference type="EMBL" id="ABT15825.1"/>
    </source>
</evidence>
<gene>
    <name evidence="1" type="primary">N540L</name>
    <name evidence="1" type="ORF">FR483_N540L</name>
</gene>
<dbReference type="OrthoDB" id="30741at10239"/>
<dbReference type="RefSeq" id="YP_001426172.1">
    <property type="nucleotide sequence ID" value="NC_008603.1"/>
</dbReference>
<proteinExistence type="predicted"/>
<dbReference type="Proteomes" id="UP000204095">
    <property type="component" value="Segment"/>
</dbReference>
<accession>A7J7P4</accession>
<name>A7J7P4_PBCVF</name>
<evidence type="ECO:0000313" key="2">
    <source>
        <dbReference type="Proteomes" id="UP000204095"/>
    </source>
</evidence>
<dbReference type="EMBL" id="DQ890022">
    <property type="protein sequence ID" value="ABT15825.1"/>
    <property type="molecule type" value="Genomic_DNA"/>
</dbReference>
<protein>
    <submittedName>
        <fullName evidence="1">Uncharacterized protein N540L</fullName>
    </submittedName>
</protein>